<dbReference type="InterPro" id="IPR010982">
    <property type="entry name" value="Lambda_DNA-bd_dom_sf"/>
</dbReference>
<proteinExistence type="predicted"/>
<organism evidence="2">
    <name type="scientific">Streptomyces sp. R39</name>
    <dbReference type="NCBI Taxonomy" id="3238631"/>
    <lineage>
        <taxon>Bacteria</taxon>
        <taxon>Bacillati</taxon>
        <taxon>Actinomycetota</taxon>
        <taxon>Actinomycetes</taxon>
        <taxon>Kitasatosporales</taxon>
        <taxon>Streptomycetaceae</taxon>
        <taxon>Streptomyces</taxon>
    </lineage>
</organism>
<sequence>MAEQTPTVRRRRLGSELRKLREDAGVSLEQAAETLECSRSKISRIELGYLGIRVRDVRDLLASYGVNLALS</sequence>
<evidence type="ECO:0000313" key="2">
    <source>
        <dbReference type="EMBL" id="XDQ41990.1"/>
    </source>
</evidence>
<protein>
    <submittedName>
        <fullName evidence="2">Helix-turn-helix domain-containing protein</fullName>
    </submittedName>
</protein>
<gene>
    <name evidence="2" type="ORF">AB5J52_06795</name>
</gene>
<accession>A0AB39QKE9</accession>
<reference evidence="2" key="1">
    <citation type="submission" date="2024-07" db="EMBL/GenBank/DDBJ databases">
        <authorList>
            <person name="Yu S.T."/>
        </authorList>
    </citation>
    <scope>NUCLEOTIDE SEQUENCE</scope>
    <source>
        <strain evidence="2">R39</strain>
    </source>
</reference>
<dbReference type="Pfam" id="PF13560">
    <property type="entry name" value="HTH_31"/>
    <property type="match status" value="1"/>
</dbReference>
<dbReference type="RefSeq" id="WP_369221538.1">
    <property type="nucleotide sequence ID" value="NZ_CP163441.1"/>
</dbReference>
<dbReference type="Gene3D" id="1.10.260.40">
    <property type="entry name" value="lambda repressor-like DNA-binding domains"/>
    <property type="match status" value="1"/>
</dbReference>
<name>A0AB39QKE9_9ACTN</name>
<dbReference type="SMART" id="SM00530">
    <property type="entry name" value="HTH_XRE"/>
    <property type="match status" value="1"/>
</dbReference>
<dbReference type="AlphaFoldDB" id="A0AB39QKE9"/>
<dbReference type="SUPFAM" id="SSF47413">
    <property type="entry name" value="lambda repressor-like DNA-binding domains"/>
    <property type="match status" value="1"/>
</dbReference>
<dbReference type="InterPro" id="IPR001387">
    <property type="entry name" value="Cro/C1-type_HTH"/>
</dbReference>
<dbReference type="PROSITE" id="PS50943">
    <property type="entry name" value="HTH_CROC1"/>
    <property type="match status" value="1"/>
</dbReference>
<dbReference type="EMBL" id="CP163441">
    <property type="protein sequence ID" value="XDQ41990.1"/>
    <property type="molecule type" value="Genomic_DNA"/>
</dbReference>
<evidence type="ECO:0000259" key="1">
    <source>
        <dbReference type="PROSITE" id="PS50943"/>
    </source>
</evidence>
<dbReference type="GO" id="GO:0003677">
    <property type="term" value="F:DNA binding"/>
    <property type="evidence" value="ECO:0007669"/>
    <property type="project" value="InterPro"/>
</dbReference>
<dbReference type="CDD" id="cd00093">
    <property type="entry name" value="HTH_XRE"/>
    <property type="match status" value="1"/>
</dbReference>
<feature type="domain" description="HTH cro/C1-type" evidence="1">
    <location>
        <begin position="17"/>
        <end position="71"/>
    </location>
</feature>